<evidence type="ECO:0000313" key="4">
    <source>
        <dbReference type="EMBL" id="AJT40750.1"/>
    </source>
</evidence>
<sequence length="300" mass="31863">MRVLISGASGMLGSALSQALTLRGDQVIALVRREAQHAAEISWDPAAGVLDPAALTGIDAVVNLSGAPLIQIPRRWTRSYIEELYASRIGPTRTLAAAIASVDEPPKVLISQSGAGYYGSHESSVYDESGPQGEGVLADLCGLWEAATAQASDVTRVTRMRTGVVLGPRGGALAKLLVPLKWGVGGNLGSGEQYWPWISQPDLVAAIVFLLDQRLDGAVNLVAPELGTVAQLVEELARALHRPHFFSVPAPLLELGLSKAAAREVLLTSTKTRPAVLLEQGFNFQHPELRSASEWVVSQL</sequence>
<dbReference type="KEGG" id="ari:UM93_03050"/>
<dbReference type="EMBL" id="CP011005">
    <property type="protein sequence ID" value="AJT40750.1"/>
    <property type="molecule type" value="Genomic_DNA"/>
</dbReference>
<accession>A0A0D4BX98</accession>
<comment type="similarity">
    <text evidence="1">Belongs to the NAD(P)-dependent epimerase/dehydratase family. SDR39U1 subfamily.</text>
</comment>
<evidence type="ECO:0000313" key="5">
    <source>
        <dbReference type="Proteomes" id="UP000061839"/>
    </source>
</evidence>
<gene>
    <name evidence="4" type="ORF">UM93_03050</name>
</gene>
<dbReference type="InterPro" id="IPR001509">
    <property type="entry name" value="Epimerase_deHydtase"/>
</dbReference>
<dbReference type="SUPFAM" id="SSF51735">
    <property type="entry name" value="NAD(P)-binding Rossmann-fold domains"/>
    <property type="match status" value="1"/>
</dbReference>
<feature type="domain" description="NAD-dependent epimerase/dehydratase" evidence="2">
    <location>
        <begin position="3"/>
        <end position="214"/>
    </location>
</feature>
<feature type="domain" description="DUF1731" evidence="3">
    <location>
        <begin position="248"/>
        <end position="293"/>
    </location>
</feature>
<dbReference type="HOGENOM" id="CLU_047373_0_2_11"/>
<dbReference type="PANTHER" id="PTHR11092">
    <property type="entry name" value="SUGAR NUCLEOTIDE EPIMERASE RELATED"/>
    <property type="match status" value="1"/>
</dbReference>
<dbReference type="PATRIC" id="fig|1618207.4.peg.624"/>
<dbReference type="Proteomes" id="UP000061839">
    <property type="component" value="Chromosome"/>
</dbReference>
<dbReference type="Pfam" id="PF08338">
    <property type="entry name" value="DUF1731"/>
    <property type="match status" value="1"/>
</dbReference>
<dbReference type="Pfam" id="PF01370">
    <property type="entry name" value="Epimerase"/>
    <property type="match status" value="1"/>
</dbReference>
<name>A0A0D4BX98_9MICC</name>
<dbReference type="OrthoDB" id="9801773at2"/>
<proteinExistence type="inferred from homology"/>
<protein>
    <submittedName>
        <fullName evidence="4">Epimerase</fullName>
    </submittedName>
</protein>
<dbReference type="NCBIfam" id="TIGR01777">
    <property type="entry name" value="yfcH"/>
    <property type="match status" value="1"/>
</dbReference>
<organism evidence="4 5">
    <name type="scientific">Psychromicrobium lacuslunae</name>
    <dbReference type="NCBI Taxonomy" id="1618207"/>
    <lineage>
        <taxon>Bacteria</taxon>
        <taxon>Bacillati</taxon>
        <taxon>Actinomycetota</taxon>
        <taxon>Actinomycetes</taxon>
        <taxon>Micrococcales</taxon>
        <taxon>Micrococcaceae</taxon>
        <taxon>Psychromicrobium</taxon>
    </lineage>
</organism>
<evidence type="ECO:0000256" key="1">
    <source>
        <dbReference type="ARBA" id="ARBA00009353"/>
    </source>
</evidence>
<dbReference type="RefSeq" id="WP_045073581.1">
    <property type="nucleotide sequence ID" value="NZ_CP011005.1"/>
</dbReference>
<dbReference type="InterPro" id="IPR010099">
    <property type="entry name" value="SDR39U1"/>
</dbReference>
<dbReference type="STRING" id="1618207.UM93_03050"/>
<reference evidence="4 5" key="1">
    <citation type="journal article" date="2015" name="Genome Announc.">
        <title>Complete Genome Sequencing of Protease-Producing Novel Arthrobacter sp. Strain IHBB 11108 Using PacBio Single-Molecule Real-Time Sequencing Technology.</title>
        <authorList>
            <person name="Kiran S."/>
            <person name="Swarnkar M.K."/>
            <person name="Pal M."/>
            <person name="Thakur R."/>
            <person name="Tewari R."/>
            <person name="Singh A.K."/>
            <person name="Gulati A."/>
        </authorList>
    </citation>
    <scope>NUCLEOTIDE SEQUENCE [LARGE SCALE GENOMIC DNA]</scope>
    <source>
        <strain evidence="4 5">IHBB 11108</strain>
    </source>
</reference>
<dbReference type="Gene3D" id="3.40.50.720">
    <property type="entry name" value="NAD(P)-binding Rossmann-like Domain"/>
    <property type="match status" value="1"/>
</dbReference>
<dbReference type="AlphaFoldDB" id="A0A0D4BX98"/>
<dbReference type="PANTHER" id="PTHR11092:SF0">
    <property type="entry name" value="EPIMERASE FAMILY PROTEIN SDR39U1"/>
    <property type="match status" value="1"/>
</dbReference>
<evidence type="ECO:0000259" key="3">
    <source>
        <dbReference type="Pfam" id="PF08338"/>
    </source>
</evidence>
<evidence type="ECO:0000259" key="2">
    <source>
        <dbReference type="Pfam" id="PF01370"/>
    </source>
</evidence>
<dbReference type="InterPro" id="IPR036291">
    <property type="entry name" value="NAD(P)-bd_dom_sf"/>
</dbReference>
<dbReference type="InterPro" id="IPR013549">
    <property type="entry name" value="DUF1731"/>
</dbReference>
<keyword evidence="5" id="KW-1185">Reference proteome</keyword>